<dbReference type="GO" id="GO:0046983">
    <property type="term" value="F:protein dimerization activity"/>
    <property type="evidence" value="ECO:0007669"/>
    <property type="project" value="InterPro"/>
</dbReference>
<keyword evidence="9" id="KW-0812">Transmembrane</keyword>
<keyword evidence="3" id="KW-0597">Phosphoprotein</keyword>
<dbReference type="Pfam" id="PF07730">
    <property type="entry name" value="HisKA_3"/>
    <property type="match status" value="1"/>
</dbReference>
<dbReference type="GO" id="GO:0000155">
    <property type="term" value="F:phosphorelay sensor kinase activity"/>
    <property type="evidence" value="ECO:0007669"/>
    <property type="project" value="InterPro"/>
</dbReference>
<dbReference type="EMBL" id="WKJD01000018">
    <property type="protein sequence ID" value="MRX44615.1"/>
    <property type="molecule type" value="Genomic_DNA"/>
</dbReference>
<feature type="transmembrane region" description="Helical" evidence="9">
    <location>
        <begin position="132"/>
        <end position="151"/>
    </location>
</feature>
<dbReference type="InterPro" id="IPR011712">
    <property type="entry name" value="Sig_transdc_His_kin_sub3_dim/P"/>
</dbReference>
<evidence type="ECO:0000256" key="4">
    <source>
        <dbReference type="ARBA" id="ARBA00022679"/>
    </source>
</evidence>
<dbReference type="InterPro" id="IPR036890">
    <property type="entry name" value="HATPase_C_sf"/>
</dbReference>
<organism evidence="11 12">
    <name type="scientific">Agromyces kandeliae</name>
    <dbReference type="NCBI Taxonomy" id="2666141"/>
    <lineage>
        <taxon>Bacteria</taxon>
        <taxon>Bacillati</taxon>
        <taxon>Actinomycetota</taxon>
        <taxon>Actinomycetes</taxon>
        <taxon>Micrococcales</taxon>
        <taxon>Microbacteriaceae</taxon>
        <taxon>Agromyces</taxon>
    </lineage>
</organism>
<feature type="transmembrane region" description="Helical" evidence="9">
    <location>
        <begin position="9"/>
        <end position="31"/>
    </location>
</feature>
<dbReference type="AlphaFoldDB" id="A0A6L5R3Z9"/>
<keyword evidence="5" id="KW-0547">Nucleotide-binding</keyword>
<proteinExistence type="predicted"/>
<keyword evidence="7" id="KW-0067">ATP-binding</keyword>
<evidence type="ECO:0000313" key="12">
    <source>
        <dbReference type="Proteomes" id="UP000476511"/>
    </source>
</evidence>
<keyword evidence="4" id="KW-0808">Transferase</keyword>
<dbReference type="InterPro" id="IPR050482">
    <property type="entry name" value="Sensor_HK_TwoCompSys"/>
</dbReference>
<protein>
    <recommendedName>
        <fullName evidence="2">histidine kinase</fullName>
        <ecNumber evidence="2">2.7.13.3</ecNumber>
    </recommendedName>
</protein>
<dbReference type="PANTHER" id="PTHR24421:SF10">
    <property type="entry name" value="NITRATE_NITRITE SENSOR PROTEIN NARQ"/>
    <property type="match status" value="1"/>
</dbReference>
<dbReference type="CDD" id="cd16917">
    <property type="entry name" value="HATPase_UhpB-NarQ-NarX-like"/>
    <property type="match status" value="1"/>
</dbReference>
<gene>
    <name evidence="11" type="ORF">GJR97_12880</name>
</gene>
<dbReference type="GO" id="GO:0016020">
    <property type="term" value="C:membrane"/>
    <property type="evidence" value="ECO:0007669"/>
    <property type="project" value="InterPro"/>
</dbReference>
<comment type="caution">
    <text evidence="11">The sequence shown here is derived from an EMBL/GenBank/DDBJ whole genome shotgun (WGS) entry which is preliminary data.</text>
</comment>
<dbReference type="PROSITE" id="PS50109">
    <property type="entry name" value="HIS_KIN"/>
    <property type="match status" value="1"/>
</dbReference>
<evidence type="ECO:0000256" key="2">
    <source>
        <dbReference type="ARBA" id="ARBA00012438"/>
    </source>
</evidence>
<dbReference type="RefSeq" id="WP_154347089.1">
    <property type="nucleotide sequence ID" value="NZ_WKJD01000018.1"/>
</dbReference>
<sequence length="673" mass="71470">MEARRVHGLWAEASVATGLVATVAGFALALAGWPVSLPWLVASLCSVVIAGIARLRYRGDRVISWIVIGTGLGAVGTGIDVFTDQALQLGVEASAAWLLLARRSLTVGVLLLMLVALRIYPDGRPLPYTVPVLWATGSLMYATVALVTFGAENLPLEWFVQVSGEPNPLHVLPFAIGDRTVQVILGALWLPALLAPAFLIVRYVTSGPRIRRRLRWLLPPFALIGVVLVVNLVLRENAGAVTVAVYAVFVFYPPLLTAAAILGVIDPRRFDPDRLLRRGLVAAVLWIVIAAVFVGAASIIGVTASEYLTVPWAVLLAVVVATLFAPTQRVLGRVADRWLFGARPDPAVAIARLGRTLAETFDLGTLLPRMATALEEGLGIAWVRVSITDDDAPGRAPDEAPVFVVPVVLDGAHVGDVLCGPKRAGAWSAEDRAVVMTFAQQAALAVANVRLTQRLAAQAAELSASRTRLVHAQEGERRRIERNIHDGVQQDLVALIALVGQFDTEPAVQPTAMDLLRDGLTRVLDDIRDLATGIHPSVLTDQGLLGAVEALAARHPIPVTVRADADLRTARFDEAIEGAGYFIVAEALANSLKHAEAHRVEITLSRNGARLEIAIADDGIGPGGDPLGIGRGLAGVRDRIEALGGSLTVARNGGGGTLVRASLDAREVEFEDA</sequence>
<keyword evidence="9" id="KW-0472">Membrane</keyword>
<accession>A0A6L5R3Z9</accession>
<feature type="transmembrane region" description="Helical" evidence="9">
    <location>
        <begin position="240"/>
        <end position="262"/>
    </location>
</feature>
<dbReference type="Pfam" id="PF02518">
    <property type="entry name" value="HATPase_c"/>
    <property type="match status" value="1"/>
</dbReference>
<feature type="transmembrane region" description="Helical" evidence="9">
    <location>
        <begin position="283"/>
        <end position="304"/>
    </location>
</feature>
<dbReference type="SUPFAM" id="SSF55781">
    <property type="entry name" value="GAF domain-like"/>
    <property type="match status" value="1"/>
</dbReference>
<evidence type="ECO:0000256" key="3">
    <source>
        <dbReference type="ARBA" id="ARBA00022553"/>
    </source>
</evidence>
<dbReference type="InterPro" id="IPR005467">
    <property type="entry name" value="His_kinase_dom"/>
</dbReference>
<evidence type="ECO:0000313" key="11">
    <source>
        <dbReference type="EMBL" id="MRX44615.1"/>
    </source>
</evidence>
<feature type="transmembrane region" description="Helical" evidence="9">
    <location>
        <begin position="95"/>
        <end position="120"/>
    </location>
</feature>
<dbReference type="InterPro" id="IPR003594">
    <property type="entry name" value="HATPase_dom"/>
</dbReference>
<evidence type="ECO:0000259" key="10">
    <source>
        <dbReference type="PROSITE" id="PS50109"/>
    </source>
</evidence>
<keyword evidence="9" id="KW-1133">Transmembrane helix</keyword>
<keyword evidence="8" id="KW-0902">Two-component regulatory system</keyword>
<comment type="catalytic activity">
    <reaction evidence="1">
        <text>ATP + protein L-histidine = ADP + protein N-phospho-L-histidine.</text>
        <dbReference type="EC" id="2.7.13.3"/>
    </reaction>
</comment>
<feature type="transmembrane region" description="Helical" evidence="9">
    <location>
        <begin position="183"/>
        <end position="204"/>
    </location>
</feature>
<evidence type="ECO:0000256" key="8">
    <source>
        <dbReference type="ARBA" id="ARBA00023012"/>
    </source>
</evidence>
<feature type="domain" description="Histidine kinase" evidence="10">
    <location>
        <begin position="583"/>
        <end position="667"/>
    </location>
</feature>
<dbReference type="GO" id="GO:0005524">
    <property type="term" value="F:ATP binding"/>
    <property type="evidence" value="ECO:0007669"/>
    <property type="project" value="UniProtKB-KW"/>
</dbReference>
<evidence type="ECO:0000256" key="1">
    <source>
        <dbReference type="ARBA" id="ARBA00000085"/>
    </source>
</evidence>
<evidence type="ECO:0000256" key="6">
    <source>
        <dbReference type="ARBA" id="ARBA00022777"/>
    </source>
</evidence>
<dbReference type="PANTHER" id="PTHR24421">
    <property type="entry name" value="NITRATE/NITRITE SENSOR PROTEIN NARX-RELATED"/>
    <property type="match status" value="1"/>
</dbReference>
<dbReference type="Gene3D" id="3.30.450.40">
    <property type="match status" value="1"/>
</dbReference>
<reference evidence="11 12" key="1">
    <citation type="submission" date="2019-11" db="EMBL/GenBank/DDBJ databases">
        <title>Agromyces kandeliae sp. nov., isolated from mangrove soil.</title>
        <authorList>
            <person name="Wang R."/>
        </authorList>
    </citation>
    <scope>NUCLEOTIDE SEQUENCE [LARGE SCALE GENOMIC DNA]</scope>
    <source>
        <strain evidence="11 12">Q22</strain>
    </source>
</reference>
<feature type="transmembrane region" description="Helical" evidence="9">
    <location>
        <begin position="310"/>
        <end position="327"/>
    </location>
</feature>
<keyword evidence="6" id="KW-0418">Kinase</keyword>
<feature type="transmembrane region" description="Helical" evidence="9">
    <location>
        <begin position="216"/>
        <end position="234"/>
    </location>
</feature>
<evidence type="ECO:0000256" key="7">
    <source>
        <dbReference type="ARBA" id="ARBA00022840"/>
    </source>
</evidence>
<dbReference type="Gene3D" id="1.20.5.1930">
    <property type="match status" value="1"/>
</dbReference>
<feature type="transmembrane region" description="Helical" evidence="9">
    <location>
        <begin position="62"/>
        <end position="83"/>
    </location>
</feature>
<keyword evidence="12" id="KW-1185">Reference proteome</keyword>
<dbReference type="SMART" id="SM00387">
    <property type="entry name" value="HATPase_c"/>
    <property type="match status" value="1"/>
</dbReference>
<evidence type="ECO:0000256" key="9">
    <source>
        <dbReference type="SAM" id="Phobius"/>
    </source>
</evidence>
<dbReference type="SUPFAM" id="SSF55874">
    <property type="entry name" value="ATPase domain of HSP90 chaperone/DNA topoisomerase II/histidine kinase"/>
    <property type="match status" value="1"/>
</dbReference>
<dbReference type="InterPro" id="IPR029016">
    <property type="entry name" value="GAF-like_dom_sf"/>
</dbReference>
<dbReference type="Proteomes" id="UP000476511">
    <property type="component" value="Unassembled WGS sequence"/>
</dbReference>
<dbReference type="Gene3D" id="3.30.565.10">
    <property type="entry name" value="Histidine kinase-like ATPase, C-terminal domain"/>
    <property type="match status" value="1"/>
</dbReference>
<evidence type="ECO:0000256" key="5">
    <source>
        <dbReference type="ARBA" id="ARBA00022741"/>
    </source>
</evidence>
<feature type="transmembrane region" description="Helical" evidence="9">
    <location>
        <begin position="37"/>
        <end position="55"/>
    </location>
</feature>
<dbReference type="EC" id="2.7.13.3" evidence="2"/>
<name>A0A6L5R3Z9_9MICO</name>